<evidence type="ECO:0000256" key="1">
    <source>
        <dbReference type="SAM" id="MobiDB-lite"/>
    </source>
</evidence>
<feature type="region of interest" description="Disordered" evidence="1">
    <location>
        <begin position="44"/>
        <end position="66"/>
    </location>
</feature>
<dbReference type="KEGG" id="nsr:NS506_03187"/>
<reference evidence="4" key="1">
    <citation type="submission" date="2015-07" db="EMBL/GenBank/DDBJ databases">
        <title>Nocardia seriolae U-1 whole genome shotgun sequence.</title>
        <authorList>
            <person name="Imajoh M."/>
            <person name="Fukumoto Y."/>
            <person name="Sukeda M."/>
            <person name="Yamane J."/>
            <person name="Yamasaki K."/>
            <person name="Shimizu M."/>
            <person name="Ohnishi K."/>
            <person name="Oshima S."/>
        </authorList>
    </citation>
    <scope>NUCLEOTIDE SEQUENCE [LARGE SCALE GENOMIC DNA]</scope>
    <source>
        <strain evidence="4">U-1</strain>
    </source>
</reference>
<evidence type="ECO:0000313" key="5">
    <source>
        <dbReference type="Proteomes" id="UP000180166"/>
    </source>
</evidence>
<feature type="compositionally biased region" description="Basic and acidic residues" evidence="1">
    <location>
        <begin position="54"/>
        <end position="66"/>
    </location>
</feature>
<gene>
    <name evidence="2" type="ORF">NS506_03187</name>
    <name evidence="3" type="ORF">NSK11_contig00334-0001</name>
</gene>
<accession>A0ABC9Z852</accession>
<protein>
    <submittedName>
        <fullName evidence="3">Uncharacterized protein</fullName>
    </submittedName>
</protein>
<evidence type="ECO:0000313" key="3">
    <source>
        <dbReference type="EMBL" id="GAP33546.1"/>
    </source>
</evidence>
<evidence type="ECO:0000313" key="2">
    <source>
        <dbReference type="EMBL" id="APA97240.1"/>
    </source>
</evidence>
<evidence type="ECO:0000313" key="4">
    <source>
        <dbReference type="Proteomes" id="UP000037179"/>
    </source>
</evidence>
<reference evidence="3 4" key="2">
    <citation type="journal article" date="2016" name="Genome Announc.">
        <title>Draft Genome Sequence of Erythromycin- and Oxytetracycline-Sensitive Nocardia seriolae Strain U-1 (NBRC 110359).</title>
        <authorList>
            <person name="Imajoh M."/>
            <person name="Sukeda M."/>
            <person name="Shimizu M."/>
            <person name="Yamane J."/>
            <person name="Ohnishi K."/>
            <person name="Oshima S."/>
        </authorList>
    </citation>
    <scope>NUCLEOTIDE SEQUENCE [LARGE SCALE GENOMIC DNA]</scope>
    <source>
        <strain evidence="3 4">U-1</strain>
    </source>
</reference>
<organism evidence="3 4">
    <name type="scientific">Nocardia seriolae</name>
    <dbReference type="NCBI Taxonomy" id="37332"/>
    <lineage>
        <taxon>Bacteria</taxon>
        <taxon>Bacillati</taxon>
        <taxon>Actinomycetota</taxon>
        <taxon>Actinomycetes</taxon>
        <taxon>Mycobacteriales</taxon>
        <taxon>Nocardiaceae</taxon>
        <taxon>Nocardia</taxon>
    </lineage>
</organism>
<dbReference type="Proteomes" id="UP000037179">
    <property type="component" value="Unassembled WGS sequence"/>
</dbReference>
<proteinExistence type="predicted"/>
<dbReference type="EMBL" id="BBYQ01000334">
    <property type="protein sequence ID" value="GAP33546.1"/>
    <property type="molecule type" value="Genomic_DNA"/>
</dbReference>
<name>A0ABC9Z852_9NOCA</name>
<keyword evidence="4" id="KW-1185">Reference proteome</keyword>
<dbReference type="AlphaFoldDB" id="A0ABC9Z852"/>
<sequence>MDYDALSGDRPEDGIAITSHDATRTAILTIPSAAGNVGLPTNKPIPILEADPDPTSRFKELTWPDL</sequence>
<dbReference type="Proteomes" id="UP000180166">
    <property type="component" value="Chromosome"/>
</dbReference>
<reference evidence="2 5" key="3">
    <citation type="submission" date="2016-10" db="EMBL/GenBank/DDBJ databases">
        <title>Genome sequence of Nocardia seriolae strain EM150506, isolated from Anguila japonica.</title>
        <authorList>
            <person name="Han H.-J."/>
        </authorList>
    </citation>
    <scope>NUCLEOTIDE SEQUENCE [LARGE SCALE GENOMIC DNA]</scope>
    <source>
        <strain evidence="2 5">EM150506</strain>
    </source>
</reference>
<dbReference type="EMBL" id="CP017839">
    <property type="protein sequence ID" value="APA97240.1"/>
    <property type="molecule type" value="Genomic_DNA"/>
</dbReference>